<protein>
    <recommendedName>
        <fullName evidence="2">DUF2769 domain-containing protein</fullName>
    </recommendedName>
</protein>
<dbReference type="EMBL" id="BARS01045244">
    <property type="protein sequence ID" value="GAG30584.1"/>
    <property type="molecule type" value="Genomic_DNA"/>
</dbReference>
<dbReference type="AlphaFoldDB" id="X0WI03"/>
<dbReference type="Pfam" id="PF10967">
    <property type="entry name" value="DUF2769"/>
    <property type="match status" value="1"/>
</dbReference>
<sequence length="105" mass="11991">MGKFEEVMEVNMEKMKDLSPEEKEKQMKEWMIGAKGICKEYCGKCPSYEGTGEIDFVFCAMGKSDKITEEKGCICGKCPITEEMGLRWGFYCTRGSSRELWAAEK</sequence>
<evidence type="ECO:0000313" key="1">
    <source>
        <dbReference type="EMBL" id="GAG30584.1"/>
    </source>
</evidence>
<accession>X0WI03</accession>
<name>X0WI03_9ZZZZ</name>
<gene>
    <name evidence="1" type="ORF">S01H1_68234</name>
</gene>
<comment type="caution">
    <text evidence="1">The sequence shown here is derived from an EMBL/GenBank/DDBJ whole genome shotgun (WGS) entry which is preliminary data.</text>
</comment>
<proteinExistence type="predicted"/>
<dbReference type="InterPro" id="IPR020075">
    <property type="entry name" value="Uncharacterised_AF2234"/>
</dbReference>
<organism evidence="1">
    <name type="scientific">marine sediment metagenome</name>
    <dbReference type="NCBI Taxonomy" id="412755"/>
    <lineage>
        <taxon>unclassified sequences</taxon>
        <taxon>metagenomes</taxon>
        <taxon>ecological metagenomes</taxon>
    </lineage>
</organism>
<evidence type="ECO:0008006" key="2">
    <source>
        <dbReference type="Google" id="ProtNLM"/>
    </source>
</evidence>
<reference evidence="1" key="1">
    <citation type="journal article" date="2014" name="Front. Microbiol.">
        <title>High frequency of phylogenetically diverse reductive dehalogenase-homologous genes in deep subseafloor sedimentary metagenomes.</title>
        <authorList>
            <person name="Kawai M."/>
            <person name="Futagami T."/>
            <person name="Toyoda A."/>
            <person name="Takaki Y."/>
            <person name="Nishi S."/>
            <person name="Hori S."/>
            <person name="Arai W."/>
            <person name="Tsubouchi T."/>
            <person name="Morono Y."/>
            <person name="Uchiyama I."/>
            <person name="Ito T."/>
            <person name="Fujiyama A."/>
            <person name="Inagaki F."/>
            <person name="Takami H."/>
        </authorList>
    </citation>
    <scope>NUCLEOTIDE SEQUENCE</scope>
    <source>
        <strain evidence="1">Expedition CK06-06</strain>
    </source>
</reference>